<gene>
    <name evidence="5" type="ORF">SAMN02745194_00837</name>
</gene>
<evidence type="ECO:0000259" key="4">
    <source>
        <dbReference type="PROSITE" id="PS51063"/>
    </source>
</evidence>
<feature type="domain" description="HTH crp-type" evidence="4">
    <location>
        <begin position="146"/>
        <end position="220"/>
    </location>
</feature>
<keyword evidence="6" id="KW-1185">Reference proteome</keyword>
<dbReference type="PANTHER" id="PTHR24567:SF68">
    <property type="entry name" value="DNA-BINDING TRANSCRIPTIONAL DUAL REGULATOR CRP"/>
    <property type="match status" value="1"/>
</dbReference>
<dbReference type="GO" id="GO:0003677">
    <property type="term" value="F:DNA binding"/>
    <property type="evidence" value="ECO:0007669"/>
    <property type="project" value="UniProtKB-KW"/>
</dbReference>
<dbReference type="STRING" id="198092.SAMN02745194_00837"/>
<dbReference type="InterPro" id="IPR000595">
    <property type="entry name" value="cNMP-bd_dom"/>
</dbReference>
<dbReference type="Gene3D" id="1.10.10.10">
    <property type="entry name" value="Winged helix-like DNA-binding domain superfamily/Winged helix DNA-binding domain"/>
    <property type="match status" value="1"/>
</dbReference>
<keyword evidence="3" id="KW-0804">Transcription</keyword>
<keyword evidence="5" id="KW-0808">Transferase</keyword>
<dbReference type="CDD" id="cd00038">
    <property type="entry name" value="CAP_ED"/>
    <property type="match status" value="1"/>
</dbReference>
<evidence type="ECO:0000256" key="1">
    <source>
        <dbReference type="ARBA" id="ARBA00023015"/>
    </source>
</evidence>
<dbReference type="RefSeq" id="WP_073131782.1">
    <property type="nucleotide sequence ID" value="NZ_FQZF01000004.1"/>
</dbReference>
<sequence length="246" mass="28011">MTSHLIRKLEQFTKLSSKDKHVLDQVSTEGLRQLGAREDIIREGERPQAVNLILSGWACRYKYLEDGRRQIIAFFLPGDLCDNHVFVLREMDHSIGTLTPVTIAQIPRQRIEEVSLHHSRITQALWWESLVNMAIQREWTVSLGQRDASERLAHLLCELFLRLRGVGLTDGDSCELPVKQAELADALGLSTVHVNRTLQELRAAKLIVLKGKMLTIPNLEALQDVAQFSPNYLHLDREGRHLDAND</sequence>
<dbReference type="SUPFAM" id="SSF46785">
    <property type="entry name" value="Winged helix' DNA-binding domain"/>
    <property type="match status" value="1"/>
</dbReference>
<protein>
    <submittedName>
        <fullName evidence="5">cAMP-binding domain of CRP or a regulatory subunit of cAMP-dependent protein kinases</fullName>
    </submittedName>
</protein>
<evidence type="ECO:0000313" key="6">
    <source>
        <dbReference type="Proteomes" id="UP000184387"/>
    </source>
</evidence>
<dbReference type="OrthoDB" id="7584044at2"/>
<keyword evidence="2" id="KW-0238">DNA-binding</keyword>
<keyword evidence="5" id="KW-0418">Kinase</keyword>
<dbReference type="PANTHER" id="PTHR24567">
    <property type="entry name" value="CRP FAMILY TRANSCRIPTIONAL REGULATORY PROTEIN"/>
    <property type="match status" value="1"/>
</dbReference>
<dbReference type="InterPro" id="IPR036388">
    <property type="entry name" value="WH-like_DNA-bd_sf"/>
</dbReference>
<dbReference type="Pfam" id="PF00027">
    <property type="entry name" value="cNMP_binding"/>
    <property type="match status" value="1"/>
</dbReference>
<dbReference type="GO" id="GO:0016301">
    <property type="term" value="F:kinase activity"/>
    <property type="evidence" value="ECO:0007669"/>
    <property type="project" value="UniProtKB-KW"/>
</dbReference>
<dbReference type="GO" id="GO:0003700">
    <property type="term" value="F:DNA-binding transcription factor activity"/>
    <property type="evidence" value="ECO:0007669"/>
    <property type="project" value="TreeGrafter"/>
</dbReference>
<dbReference type="AlphaFoldDB" id="A0A1M6D6Q0"/>
<dbReference type="Pfam" id="PF13545">
    <property type="entry name" value="HTH_Crp_2"/>
    <property type="match status" value="1"/>
</dbReference>
<reference evidence="5 6" key="1">
    <citation type="submission" date="2016-11" db="EMBL/GenBank/DDBJ databases">
        <authorList>
            <person name="Jaros S."/>
            <person name="Januszkiewicz K."/>
            <person name="Wedrychowicz H."/>
        </authorList>
    </citation>
    <scope>NUCLEOTIDE SEQUENCE [LARGE SCALE GENOMIC DNA]</scope>
    <source>
        <strain evidence="5 6">DSM 14916</strain>
    </source>
</reference>
<dbReference type="Proteomes" id="UP000184387">
    <property type="component" value="Unassembled WGS sequence"/>
</dbReference>
<accession>A0A1M6D6Q0</accession>
<proteinExistence type="predicted"/>
<dbReference type="InterPro" id="IPR050397">
    <property type="entry name" value="Env_Response_Regulators"/>
</dbReference>
<dbReference type="GO" id="GO:0005829">
    <property type="term" value="C:cytosol"/>
    <property type="evidence" value="ECO:0007669"/>
    <property type="project" value="TreeGrafter"/>
</dbReference>
<dbReference type="SMART" id="SM00419">
    <property type="entry name" value="HTH_CRP"/>
    <property type="match status" value="1"/>
</dbReference>
<dbReference type="PROSITE" id="PS51063">
    <property type="entry name" value="HTH_CRP_2"/>
    <property type="match status" value="1"/>
</dbReference>
<keyword evidence="1" id="KW-0805">Transcription regulation</keyword>
<evidence type="ECO:0000256" key="3">
    <source>
        <dbReference type="ARBA" id="ARBA00023163"/>
    </source>
</evidence>
<dbReference type="SUPFAM" id="SSF51206">
    <property type="entry name" value="cAMP-binding domain-like"/>
    <property type="match status" value="1"/>
</dbReference>
<organism evidence="5 6">
    <name type="scientific">Muricoccus roseus</name>
    <dbReference type="NCBI Taxonomy" id="198092"/>
    <lineage>
        <taxon>Bacteria</taxon>
        <taxon>Pseudomonadati</taxon>
        <taxon>Pseudomonadota</taxon>
        <taxon>Alphaproteobacteria</taxon>
        <taxon>Acetobacterales</taxon>
        <taxon>Roseomonadaceae</taxon>
        <taxon>Muricoccus</taxon>
    </lineage>
</organism>
<evidence type="ECO:0000256" key="2">
    <source>
        <dbReference type="ARBA" id="ARBA00023125"/>
    </source>
</evidence>
<evidence type="ECO:0000313" key="5">
    <source>
        <dbReference type="EMBL" id="SHI68880.1"/>
    </source>
</evidence>
<dbReference type="InterPro" id="IPR036390">
    <property type="entry name" value="WH_DNA-bd_sf"/>
</dbReference>
<name>A0A1M6D6Q0_9PROT</name>
<dbReference type="Gene3D" id="2.60.120.10">
    <property type="entry name" value="Jelly Rolls"/>
    <property type="match status" value="1"/>
</dbReference>
<dbReference type="InterPro" id="IPR014710">
    <property type="entry name" value="RmlC-like_jellyroll"/>
</dbReference>
<dbReference type="InterPro" id="IPR012318">
    <property type="entry name" value="HTH_CRP"/>
</dbReference>
<dbReference type="InterPro" id="IPR018490">
    <property type="entry name" value="cNMP-bd_dom_sf"/>
</dbReference>
<dbReference type="EMBL" id="FQZF01000004">
    <property type="protein sequence ID" value="SHI68880.1"/>
    <property type="molecule type" value="Genomic_DNA"/>
</dbReference>